<dbReference type="EMBL" id="LSRX01000105">
    <property type="protein sequence ID" value="OLQ09019.1"/>
    <property type="molecule type" value="Genomic_DNA"/>
</dbReference>
<evidence type="ECO:0000256" key="1">
    <source>
        <dbReference type="SAM" id="Phobius"/>
    </source>
</evidence>
<keyword evidence="1" id="KW-0472">Membrane</keyword>
<name>A0A1Q9ENK5_SYMMI</name>
<gene>
    <name evidence="2" type="ORF">AK812_SmicGene7413</name>
</gene>
<organism evidence="2 3">
    <name type="scientific">Symbiodinium microadriaticum</name>
    <name type="common">Dinoflagellate</name>
    <name type="synonym">Zooxanthella microadriatica</name>
    <dbReference type="NCBI Taxonomy" id="2951"/>
    <lineage>
        <taxon>Eukaryota</taxon>
        <taxon>Sar</taxon>
        <taxon>Alveolata</taxon>
        <taxon>Dinophyceae</taxon>
        <taxon>Suessiales</taxon>
        <taxon>Symbiodiniaceae</taxon>
        <taxon>Symbiodinium</taxon>
    </lineage>
</organism>
<evidence type="ECO:0000313" key="2">
    <source>
        <dbReference type="EMBL" id="OLQ09019.1"/>
    </source>
</evidence>
<feature type="transmembrane region" description="Helical" evidence="1">
    <location>
        <begin position="47"/>
        <end position="66"/>
    </location>
</feature>
<comment type="caution">
    <text evidence="2">The sequence shown here is derived from an EMBL/GenBank/DDBJ whole genome shotgun (WGS) entry which is preliminary data.</text>
</comment>
<keyword evidence="1" id="KW-0812">Transmembrane</keyword>
<sequence>MKSCCNCHCQSAFYKRQRLRTNAADGGNSSKDCEGGYDDGDDVGAGTFWLLVMLVLVALVALRAMCAMRAMMVMKEPRKAPLWAPESNICELETNLTAERGM</sequence>
<reference evidence="2 3" key="1">
    <citation type="submission" date="2016-02" db="EMBL/GenBank/DDBJ databases">
        <title>Genome analysis of coral dinoflagellate symbionts highlights evolutionary adaptations to a symbiotic lifestyle.</title>
        <authorList>
            <person name="Aranda M."/>
            <person name="Li Y."/>
            <person name="Liew Y.J."/>
            <person name="Baumgarten S."/>
            <person name="Simakov O."/>
            <person name="Wilson M."/>
            <person name="Piel J."/>
            <person name="Ashoor H."/>
            <person name="Bougouffa S."/>
            <person name="Bajic V.B."/>
            <person name="Ryu T."/>
            <person name="Ravasi T."/>
            <person name="Bayer T."/>
            <person name="Micklem G."/>
            <person name="Kim H."/>
            <person name="Bhak J."/>
            <person name="Lajeunesse T.C."/>
            <person name="Voolstra C.R."/>
        </authorList>
    </citation>
    <scope>NUCLEOTIDE SEQUENCE [LARGE SCALE GENOMIC DNA]</scope>
    <source>
        <strain evidence="2 3">CCMP2467</strain>
    </source>
</reference>
<evidence type="ECO:0000313" key="3">
    <source>
        <dbReference type="Proteomes" id="UP000186817"/>
    </source>
</evidence>
<keyword evidence="3" id="KW-1185">Reference proteome</keyword>
<protein>
    <submittedName>
        <fullName evidence="2">Uncharacterized protein</fullName>
    </submittedName>
</protein>
<dbReference type="AlphaFoldDB" id="A0A1Q9ENK5"/>
<accession>A0A1Q9ENK5</accession>
<dbReference type="Proteomes" id="UP000186817">
    <property type="component" value="Unassembled WGS sequence"/>
</dbReference>
<proteinExistence type="predicted"/>
<keyword evidence="1" id="KW-1133">Transmembrane helix</keyword>